<reference evidence="11 12" key="1">
    <citation type="submission" date="2022-05" db="EMBL/GenBank/DDBJ databases">
        <title>Sporolactobacillus sp nov CPB3-1, isolated from tree bark (Mangifera indica L.).</title>
        <authorList>
            <person name="Phuengjayaem S."/>
            <person name="Tanasupawat S."/>
        </authorList>
    </citation>
    <scope>NUCLEOTIDE SEQUENCE [LARGE SCALE GENOMIC DNA]</scope>
    <source>
        <strain evidence="11 12">CPB3-1</strain>
    </source>
</reference>
<evidence type="ECO:0000256" key="9">
    <source>
        <dbReference type="RuleBase" id="RU365022"/>
    </source>
</evidence>
<dbReference type="PANTHER" id="PTHR37168">
    <property type="entry name" value="CRISPR-ASSOCIATED EXONUCLEASE CAS4"/>
    <property type="match status" value="1"/>
</dbReference>
<evidence type="ECO:0000256" key="5">
    <source>
        <dbReference type="ARBA" id="ARBA00023004"/>
    </source>
</evidence>
<keyword evidence="12" id="KW-1185">Reference proteome</keyword>
<evidence type="ECO:0000256" key="2">
    <source>
        <dbReference type="ARBA" id="ARBA00022723"/>
    </source>
</evidence>
<keyword evidence="8 9" id="KW-0464">Manganese</keyword>
<evidence type="ECO:0000313" key="11">
    <source>
        <dbReference type="EMBL" id="MCL1633002.1"/>
    </source>
</evidence>
<evidence type="ECO:0000256" key="6">
    <source>
        <dbReference type="ARBA" id="ARBA00023014"/>
    </source>
</evidence>
<proteinExistence type="inferred from homology"/>
<comment type="similarity">
    <text evidence="9">Belongs to the CRISPR-associated exonuclease Cas4 family.</text>
</comment>
<protein>
    <recommendedName>
        <fullName evidence="9">CRISPR-associated exonuclease Cas4</fullName>
        <ecNumber evidence="9">3.1.12.1</ecNumber>
    </recommendedName>
</protein>
<accession>A0ABT0MDQ2</accession>
<dbReference type="NCBIfam" id="TIGR00372">
    <property type="entry name" value="cas4"/>
    <property type="match status" value="1"/>
</dbReference>
<evidence type="ECO:0000256" key="7">
    <source>
        <dbReference type="ARBA" id="ARBA00023118"/>
    </source>
</evidence>
<keyword evidence="4 9" id="KW-0269">Exonuclease</keyword>
<evidence type="ECO:0000313" key="12">
    <source>
        <dbReference type="Proteomes" id="UP001203004"/>
    </source>
</evidence>
<evidence type="ECO:0000256" key="4">
    <source>
        <dbReference type="ARBA" id="ARBA00022839"/>
    </source>
</evidence>
<comment type="cofactor">
    <cofactor evidence="9">
        <name>Mg(2+)</name>
        <dbReference type="ChEBI" id="CHEBI:18420"/>
    </cofactor>
    <cofactor evidence="9">
        <name>Mn(2+)</name>
        <dbReference type="ChEBI" id="CHEBI:29035"/>
    </cofactor>
    <text evidence="9">Mg(2+) or Mn(2+) required for ssDNA cleavage activity.</text>
</comment>
<gene>
    <name evidence="11" type="primary">cas4</name>
    <name evidence="11" type="ORF">M3N64_13850</name>
</gene>
<comment type="function">
    <text evidence="9">CRISPR (clustered regularly interspaced short palindromic repeat) is an adaptive immune system that provides protection against mobile genetic elements (viruses, transposable elements and conjugative plasmids). CRISPR clusters contain sequences complementary to antecedent mobile elements and target invading nucleic acids. CRISPR clusters are transcribed and processed into CRISPR RNA (crRNA).</text>
</comment>
<feature type="domain" description="DUF83" evidence="10">
    <location>
        <begin position="3"/>
        <end position="158"/>
    </location>
</feature>
<evidence type="ECO:0000256" key="1">
    <source>
        <dbReference type="ARBA" id="ARBA00022722"/>
    </source>
</evidence>
<evidence type="ECO:0000256" key="3">
    <source>
        <dbReference type="ARBA" id="ARBA00022801"/>
    </source>
</evidence>
<dbReference type="PANTHER" id="PTHR37168:SF1">
    <property type="entry name" value="CRISPR-ASSOCIATED EXONUCLEASE CAS4"/>
    <property type="match status" value="1"/>
</dbReference>
<sequence length="165" mass="19856">MGGLHIQYYIVCKRKLWLYSKNLGVELDSDRIVEGAILHDRAYRQIKERDIHIDNQLQIDAMDKHYVREVKNSSKMNQSDHWQLLYYLYELKKRGVEKKGLIQYTKERKNEEVELTQSDIERLEQMTKEIEGIIHQPHPPKLVKKRYCRNCAYYDFCFAGEESEE</sequence>
<dbReference type="EMBL" id="JAMAST010000035">
    <property type="protein sequence ID" value="MCL1633002.1"/>
    <property type="molecule type" value="Genomic_DNA"/>
</dbReference>
<keyword evidence="6 9" id="KW-0411">Iron-sulfur</keyword>
<keyword evidence="1 9" id="KW-0540">Nuclease</keyword>
<name>A0ABT0MDQ2_9BACL</name>
<dbReference type="Proteomes" id="UP001203004">
    <property type="component" value="Unassembled WGS sequence"/>
</dbReference>
<dbReference type="Pfam" id="PF01930">
    <property type="entry name" value="Cas_Cas4"/>
    <property type="match status" value="1"/>
</dbReference>
<dbReference type="InterPro" id="IPR013343">
    <property type="entry name" value="CRISPR-assoc_prot_Cas4"/>
</dbReference>
<evidence type="ECO:0000256" key="8">
    <source>
        <dbReference type="ARBA" id="ARBA00023211"/>
    </source>
</evidence>
<evidence type="ECO:0000259" key="10">
    <source>
        <dbReference type="Pfam" id="PF01930"/>
    </source>
</evidence>
<dbReference type="InterPro" id="IPR011604">
    <property type="entry name" value="PDDEXK-like_dom_sf"/>
</dbReference>
<comment type="cofactor">
    <cofactor evidence="9">
        <name>iron-sulfur cluster</name>
        <dbReference type="ChEBI" id="CHEBI:30408"/>
    </cofactor>
</comment>
<dbReference type="RefSeq" id="WP_249104223.1">
    <property type="nucleotide sequence ID" value="NZ_JAMAST010000035.1"/>
</dbReference>
<comment type="caution">
    <text evidence="11">The sequence shown here is derived from an EMBL/GenBank/DDBJ whole genome shotgun (WGS) entry which is preliminary data.</text>
</comment>
<keyword evidence="5 9" id="KW-0408">Iron</keyword>
<keyword evidence="7 9" id="KW-0051">Antiviral defense</keyword>
<dbReference type="EC" id="3.1.12.1" evidence="9"/>
<dbReference type="Gene3D" id="3.90.320.10">
    <property type="match status" value="1"/>
</dbReference>
<keyword evidence="3 9" id="KW-0378">Hydrolase</keyword>
<keyword evidence="2 9" id="KW-0479">Metal-binding</keyword>
<dbReference type="InterPro" id="IPR022765">
    <property type="entry name" value="Dna2/Cas4_DUF83"/>
</dbReference>
<organism evidence="11 12">
    <name type="scientific">Sporolactobacillus mangiferae</name>
    <dbReference type="NCBI Taxonomy" id="2940498"/>
    <lineage>
        <taxon>Bacteria</taxon>
        <taxon>Bacillati</taxon>
        <taxon>Bacillota</taxon>
        <taxon>Bacilli</taxon>
        <taxon>Bacillales</taxon>
        <taxon>Sporolactobacillaceae</taxon>
        <taxon>Sporolactobacillus</taxon>
    </lineage>
</organism>